<evidence type="ECO:0000256" key="6">
    <source>
        <dbReference type="ARBA" id="ARBA00023180"/>
    </source>
</evidence>
<evidence type="ECO:0008006" key="15">
    <source>
        <dbReference type="Google" id="ProtNLM"/>
    </source>
</evidence>
<dbReference type="Proteomes" id="UP000494165">
    <property type="component" value="Unassembled WGS sequence"/>
</dbReference>
<keyword evidence="14" id="KW-1185">Reference proteome</keyword>
<evidence type="ECO:0000256" key="8">
    <source>
        <dbReference type="PROSITE-ProRule" id="PRU00500"/>
    </source>
</evidence>
<keyword evidence="4" id="KW-0654">Proteoglycan</keyword>
<dbReference type="CDD" id="cd00104">
    <property type="entry name" value="KAZAL_FS"/>
    <property type="match status" value="1"/>
</dbReference>
<evidence type="ECO:0000259" key="12">
    <source>
        <dbReference type="PROSITE" id="PS51465"/>
    </source>
</evidence>
<dbReference type="GO" id="GO:0005615">
    <property type="term" value="C:extracellular space"/>
    <property type="evidence" value="ECO:0007669"/>
    <property type="project" value="TreeGrafter"/>
</dbReference>
<comment type="caution">
    <text evidence="13">The sequence shown here is derived from an EMBL/GenBank/DDBJ whole genome shotgun (WGS) entry which is preliminary data.</text>
</comment>
<dbReference type="PROSITE" id="PS51162">
    <property type="entry name" value="THYROGLOBULIN_1_2"/>
    <property type="match status" value="1"/>
</dbReference>
<dbReference type="AlphaFoldDB" id="A0A8S1DBB7"/>
<dbReference type="PANTHER" id="PTHR13866:SF30">
    <property type="match status" value="1"/>
</dbReference>
<comment type="caution">
    <text evidence="8">Lacks conserved residue(s) required for the propagation of feature annotation.</text>
</comment>
<feature type="region of interest" description="Disordered" evidence="9">
    <location>
        <begin position="487"/>
        <end position="520"/>
    </location>
</feature>
<dbReference type="Gene3D" id="1.10.238.10">
    <property type="entry name" value="EF-hand"/>
    <property type="match status" value="1"/>
</dbReference>
<dbReference type="InterPro" id="IPR036857">
    <property type="entry name" value="Thyroglobulin_1_sf"/>
</dbReference>
<evidence type="ECO:0000313" key="13">
    <source>
        <dbReference type="EMBL" id="CAB3377689.1"/>
    </source>
</evidence>
<organism evidence="13 14">
    <name type="scientific">Cloeon dipterum</name>
    <dbReference type="NCBI Taxonomy" id="197152"/>
    <lineage>
        <taxon>Eukaryota</taxon>
        <taxon>Metazoa</taxon>
        <taxon>Ecdysozoa</taxon>
        <taxon>Arthropoda</taxon>
        <taxon>Hexapoda</taxon>
        <taxon>Insecta</taxon>
        <taxon>Pterygota</taxon>
        <taxon>Palaeoptera</taxon>
        <taxon>Ephemeroptera</taxon>
        <taxon>Pisciforma</taxon>
        <taxon>Baetidae</taxon>
        <taxon>Cloeon</taxon>
    </lineage>
</organism>
<reference evidence="13 14" key="1">
    <citation type="submission" date="2020-04" db="EMBL/GenBank/DDBJ databases">
        <authorList>
            <person name="Alioto T."/>
            <person name="Alioto T."/>
            <person name="Gomez Garrido J."/>
        </authorList>
    </citation>
    <scope>NUCLEOTIDE SEQUENCE [LARGE SCALE GENOMIC DNA]</scope>
</reference>
<dbReference type="SMART" id="SM00211">
    <property type="entry name" value="TY"/>
    <property type="match status" value="1"/>
</dbReference>
<dbReference type="PROSITE" id="PS00484">
    <property type="entry name" value="THYROGLOBULIN_1_1"/>
    <property type="match status" value="1"/>
</dbReference>
<evidence type="ECO:0000256" key="1">
    <source>
        <dbReference type="ARBA" id="ARBA00004613"/>
    </source>
</evidence>
<evidence type="ECO:0000256" key="10">
    <source>
        <dbReference type="SAM" id="SignalP"/>
    </source>
</evidence>
<comment type="subcellular location">
    <subcellularLocation>
        <location evidence="1">Secreted</location>
    </subcellularLocation>
</comment>
<dbReference type="SUPFAM" id="SSF57610">
    <property type="entry name" value="Thyroglobulin type-1 domain"/>
    <property type="match status" value="1"/>
</dbReference>
<dbReference type="SUPFAM" id="SSF47473">
    <property type="entry name" value="EF-hand"/>
    <property type="match status" value="1"/>
</dbReference>
<evidence type="ECO:0000259" key="11">
    <source>
        <dbReference type="PROSITE" id="PS51162"/>
    </source>
</evidence>
<dbReference type="Pfam" id="PF07648">
    <property type="entry name" value="Kazal_2"/>
    <property type="match status" value="1"/>
</dbReference>
<dbReference type="PROSITE" id="PS51465">
    <property type="entry name" value="KAZAL_2"/>
    <property type="match status" value="1"/>
</dbReference>
<dbReference type="EMBL" id="CADEPI010000149">
    <property type="protein sequence ID" value="CAB3377689.1"/>
    <property type="molecule type" value="Genomic_DNA"/>
</dbReference>
<evidence type="ECO:0000256" key="5">
    <source>
        <dbReference type="ARBA" id="ARBA00023157"/>
    </source>
</evidence>
<feature type="region of interest" description="Disordered" evidence="9">
    <location>
        <begin position="104"/>
        <end position="139"/>
    </location>
</feature>
<dbReference type="GO" id="GO:0050840">
    <property type="term" value="F:extracellular matrix binding"/>
    <property type="evidence" value="ECO:0007669"/>
    <property type="project" value="TreeGrafter"/>
</dbReference>
<sequence>MRLLYWVTILAALLVVSAEAKRKRKFEGDFEFAEEEESKNAKKGDKKRWIHDPKSDLCGPLNCKKKELCLLEDAFTAACVNKKELQRNGDIVIPKSLYKDTDFKVNPTSESTSEGDDDVFYDSEDDDSDDNEDELEPETRCKPCPVVKPSFHCGADNRTYSSVCRLDYHNCVHKTSIRVACKGFCPCKPQEEAHHKQKEERLAAYNAKLKATMKKSNKSPSGLPDKYNYIPQDFKYDNKHYKYIKYSKFSGQSTSSPFAQDKHHSYNEVLDSKNKFGAKGTPNWNKGRRINIYIFYKNFVFINSVDLVVIPECSPSALETMGNRLLDWFSVLMADAKKDRHTGKRRKLVKSTARFPNTCKPEVRWMFAHLDSNTDEQLSVSELYDLEHDKSEHCIKPFLDQCNADKNGYVSPKEWCRCFERSERPCIAYKQRISQDILGSYVPECDVLGFYRPTQCHSSIGTCWCVDKHGVEFANTRTRGKPDCASIMAKNNSNGSDDSDQEDYGDDVVEEGSAEKPLDF</sequence>
<dbReference type="InterPro" id="IPR011992">
    <property type="entry name" value="EF-hand-dom_pair"/>
</dbReference>
<evidence type="ECO:0000313" key="14">
    <source>
        <dbReference type="Proteomes" id="UP000494165"/>
    </source>
</evidence>
<dbReference type="GO" id="GO:0005509">
    <property type="term" value="F:calcium ion binding"/>
    <property type="evidence" value="ECO:0007669"/>
    <property type="project" value="InterPro"/>
</dbReference>
<dbReference type="InterPro" id="IPR019577">
    <property type="entry name" value="SPARC/Testican_Ca-bd-dom"/>
</dbReference>
<keyword evidence="7" id="KW-0357">Heparan sulfate</keyword>
<protein>
    <recommendedName>
        <fullName evidence="15">Thyroglobulin type-1 domain-containing protein</fullName>
    </recommendedName>
</protein>
<feature type="domain" description="Kazal-like" evidence="12">
    <location>
        <begin position="135"/>
        <end position="186"/>
    </location>
</feature>
<feature type="compositionally biased region" description="Acidic residues" evidence="9">
    <location>
        <begin position="497"/>
        <end position="512"/>
    </location>
</feature>
<accession>A0A8S1DBB7</accession>
<feature type="disulfide bond" evidence="8">
    <location>
        <begin position="426"/>
        <end position="445"/>
    </location>
</feature>
<dbReference type="InterPro" id="IPR000716">
    <property type="entry name" value="Thyroglobulin_1"/>
</dbReference>
<gene>
    <name evidence="13" type="ORF">CLODIP_2_CD13649</name>
</gene>
<dbReference type="Pfam" id="PF00086">
    <property type="entry name" value="Thyroglobulin_1"/>
    <property type="match status" value="1"/>
</dbReference>
<evidence type="ECO:0000256" key="9">
    <source>
        <dbReference type="SAM" id="MobiDB-lite"/>
    </source>
</evidence>
<dbReference type="OrthoDB" id="8875634at2759"/>
<dbReference type="SMART" id="SM00280">
    <property type="entry name" value="KAZAL"/>
    <property type="match status" value="1"/>
</dbReference>
<feature type="domain" description="Thyroglobulin type-1" evidence="11">
    <location>
        <begin position="423"/>
        <end position="484"/>
    </location>
</feature>
<keyword evidence="3 10" id="KW-0732">Signal</keyword>
<dbReference type="Gene3D" id="4.10.800.10">
    <property type="entry name" value="Thyroglobulin type-1"/>
    <property type="match status" value="1"/>
</dbReference>
<evidence type="ECO:0000256" key="4">
    <source>
        <dbReference type="ARBA" id="ARBA00022974"/>
    </source>
</evidence>
<evidence type="ECO:0000256" key="2">
    <source>
        <dbReference type="ARBA" id="ARBA00022525"/>
    </source>
</evidence>
<feature type="chain" id="PRO_5035757316" description="Thyroglobulin type-1 domain-containing protein" evidence="10">
    <location>
        <begin position="19"/>
        <end position="520"/>
    </location>
</feature>
<keyword evidence="2" id="KW-0964">Secreted</keyword>
<dbReference type="InterPro" id="IPR036058">
    <property type="entry name" value="Kazal_dom_sf"/>
</dbReference>
<dbReference type="Pfam" id="PF10591">
    <property type="entry name" value="SPARC_Ca_bdg"/>
    <property type="match status" value="1"/>
</dbReference>
<name>A0A8S1DBB7_9INSE</name>
<feature type="signal peptide" evidence="10">
    <location>
        <begin position="1"/>
        <end position="18"/>
    </location>
</feature>
<keyword evidence="6" id="KW-0325">Glycoprotein</keyword>
<feature type="compositionally biased region" description="Acidic residues" evidence="9">
    <location>
        <begin position="113"/>
        <end position="136"/>
    </location>
</feature>
<evidence type="ECO:0000256" key="7">
    <source>
        <dbReference type="ARBA" id="ARBA00023207"/>
    </source>
</evidence>
<dbReference type="GO" id="GO:0005518">
    <property type="term" value="F:collagen binding"/>
    <property type="evidence" value="ECO:0007669"/>
    <property type="project" value="TreeGrafter"/>
</dbReference>
<dbReference type="PANTHER" id="PTHR13866">
    <property type="entry name" value="SPARC OSTEONECTIN"/>
    <property type="match status" value="1"/>
</dbReference>
<evidence type="ECO:0000256" key="3">
    <source>
        <dbReference type="ARBA" id="ARBA00022729"/>
    </source>
</evidence>
<dbReference type="CDD" id="cd00191">
    <property type="entry name" value="TY"/>
    <property type="match status" value="1"/>
</dbReference>
<dbReference type="Gene3D" id="3.30.60.30">
    <property type="match status" value="1"/>
</dbReference>
<keyword evidence="5 8" id="KW-1015">Disulfide bond</keyword>
<dbReference type="InterPro" id="IPR002350">
    <property type="entry name" value="Kazal_dom"/>
</dbReference>
<feature type="disulfide bond" evidence="8">
    <location>
        <begin position="456"/>
        <end position="463"/>
    </location>
</feature>
<proteinExistence type="predicted"/>
<dbReference type="SUPFAM" id="SSF100895">
    <property type="entry name" value="Kazal-type serine protease inhibitors"/>
    <property type="match status" value="1"/>
</dbReference>